<evidence type="ECO:0000313" key="3">
    <source>
        <dbReference type="Proteomes" id="UP000831290"/>
    </source>
</evidence>
<dbReference type="CDD" id="cd04301">
    <property type="entry name" value="NAT_SF"/>
    <property type="match status" value="1"/>
</dbReference>
<dbReference type="PROSITE" id="PS51186">
    <property type="entry name" value="GNAT"/>
    <property type="match status" value="1"/>
</dbReference>
<dbReference type="AlphaFoldDB" id="A0A9E6ZT41"/>
<protein>
    <submittedName>
        <fullName evidence="2">GNAT family N-acetyltransferase</fullName>
    </submittedName>
</protein>
<dbReference type="KEGG" id="fbm:MQE35_10680"/>
<accession>A0A9E6ZT41</accession>
<gene>
    <name evidence="2" type="ORF">MQE35_10680</name>
</gene>
<proteinExistence type="predicted"/>
<keyword evidence="3" id="KW-1185">Reference proteome</keyword>
<dbReference type="RefSeq" id="WP_255841367.1">
    <property type="nucleotide sequence ID" value="NZ_CP094358.1"/>
</dbReference>
<dbReference type="EMBL" id="CP094358">
    <property type="protein sequence ID" value="UOB16201.1"/>
    <property type="molecule type" value="Genomic_DNA"/>
</dbReference>
<evidence type="ECO:0000259" key="1">
    <source>
        <dbReference type="PROSITE" id="PS51186"/>
    </source>
</evidence>
<dbReference type="Proteomes" id="UP000831290">
    <property type="component" value="Chromosome"/>
</dbReference>
<dbReference type="InterPro" id="IPR016181">
    <property type="entry name" value="Acyl_CoA_acyltransferase"/>
</dbReference>
<evidence type="ECO:0000313" key="2">
    <source>
        <dbReference type="EMBL" id="UOB16201.1"/>
    </source>
</evidence>
<reference evidence="2" key="1">
    <citation type="submission" date="2022-03" db="EMBL/GenBank/DDBJ databases">
        <title>Description of Abyssus ytuae gen. nov., sp. nov., a novel member of the family Flavobacteriaceae isolated from the sediment of Mariana Trench.</title>
        <authorList>
            <person name="Zhang J."/>
            <person name="Xu X."/>
        </authorList>
    </citation>
    <scope>NUCLEOTIDE SEQUENCE</scope>
    <source>
        <strain evidence="2">MT3330</strain>
    </source>
</reference>
<dbReference type="GO" id="GO:0016747">
    <property type="term" value="F:acyltransferase activity, transferring groups other than amino-acyl groups"/>
    <property type="evidence" value="ECO:0007669"/>
    <property type="project" value="InterPro"/>
</dbReference>
<feature type="domain" description="N-acetyltransferase" evidence="1">
    <location>
        <begin position="1"/>
        <end position="149"/>
    </location>
</feature>
<sequence>MIIKNANPDDHIILTGLVKKSKAFWGYPPSIMKKWDNDLTISSDYILKNVVCKLIFNNTIVGCYSFIKKSSKLVELDFFFILPAYIGKGLGTFMMNDLFKRLKLNNIEIIKVISDPNAENFYKKFGFTTIQKKESLIEGRFLPNMEKYL</sequence>
<dbReference type="Gene3D" id="3.40.630.30">
    <property type="match status" value="1"/>
</dbReference>
<name>A0A9E6ZT41_9FLAO</name>
<dbReference type="InterPro" id="IPR000182">
    <property type="entry name" value="GNAT_dom"/>
</dbReference>
<dbReference type="SUPFAM" id="SSF55729">
    <property type="entry name" value="Acyl-CoA N-acyltransferases (Nat)"/>
    <property type="match status" value="1"/>
</dbReference>
<organism evidence="2 3">
    <name type="scientific">Abyssalbus ytuae</name>
    <dbReference type="NCBI Taxonomy" id="2926907"/>
    <lineage>
        <taxon>Bacteria</taxon>
        <taxon>Pseudomonadati</taxon>
        <taxon>Bacteroidota</taxon>
        <taxon>Flavobacteriia</taxon>
        <taxon>Flavobacteriales</taxon>
        <taxon>Flavobacteriaceae</taxon>
        <taxon>Abyssalbus</taxon>
    </lineage>
</organism>
<dbReference type="Pfam" id="PF13673">
    <property type="entry name" value="Acetyltransf_10"/>
    <property type="match status" value="1"/>
</dbReference>